<feature type="repeat" description="TPR" evidence="3">
    <location>
        <begin position="382"/>
        <end position="415"/>
    </location>
</feature>
<dbReference type="Pfam" id="PF00515">
    <property type="entry name" value="TPR_1"/>
    <property type="match status" value="1"/>
</dbReference>
<dbReference type="Proteomes" id="UP000638014">
    <property type="component" value="Unassembled WGS sequence"/>
</dbReference>
<sequence>MNPRLFYLCTGFHRSGTSLVAQSLMRAGVSMGKDLMGPTIGNALGHIEDIPVVRLHDKALAANGCDWRYAGQAELYSPEWLQSEIKQYLQTRECGSGLQGVKDPRALLFLNDWEQAAGDAIRYVFTYRHWATAANSIFNRHSRELLYSRQQMSQRPGDMDFWSKPYLAFDMWAHNARKLIDFHRNCKERSLLIAQEALVDPSRSLAQLAKKIALPSSTFDSSVIQSDLTAGTYAESLLGMLSSEKIQVLNSLWEQLESAADAPGERSPSRCALSIPSSIKSQLESQLVKRRSLGNSFGISHGMPNESIDENEVKLLNWKQVLEKIKSYPPTKAPEQLFEELLSRTFGKAQDYMDVGILAVRHQHYLLAEVSYLRAINLNPIFWQYMHLGDLYGRLKEYQQAERCYQKGLELNPQGLDLRARLANEKARKGEFEEASKLLTEVFEHKPEHGLALRVLQRIEKHQTEASEEDRTGTIKKLITNHLPQIDSYDRVASALATSLTRGAALDRYMQQSIFLQRDNLIWLLNGIAQLENSAEVDLTARIFNHWRRLWPHNTLLVELFGVDTVFDLVFATPEKKDKLNSGLKIAVSLTVADEAFVPQVVDFLAWLPYEFDLLVTCEPNLTKVVEDYLHHSGAKNLHICRKENIDGQRRARVAIDERHLNYDLVCNVHTGPVNTSFVKGERLTSLLTLLGSTSIVADVVRAFESDSKLGVLMPPYHPHSVAKIGWGDCFEKAAQLADEFGLKMPQTVAAYPASMMFWYRPQALTDFYLRASDDIHESLSAAPDCEARLIPLLASKAGYQCRFCHHVLEMFRE</sequence>
<name>A0A8J6UEQ7_9GAMM</name>
<dbReference type="Gene3D" id="3.40.50.300">
    <property type="entry name" value="P-loop containing nucleotide triphosphate hydrolases"/>
    <property type="match status" value="1"/>
</dbReference>
<dbReference type="PANTHER" id="PTHR44858:SF1">
    <property type="entry name" value="UDP-N-ACETYLGLUCOSAMINE--PEPTIDE N-ACETYLGLUCOSAMINYLTRANSFERASE SPINDLY-RELATED"/>
    <property type="match status" value="1"/>
</dbReference>
<organism evidence="4 5">
    <name type="scientific">Neiella litorisoli</name>
    <dbReference type="NCBI Taxonomy" id="2771431"/>
    <lineage>
        <taxon>Bacteria</taxon>
        <taxon>Pseudomonadati</taxon>
        <taxon>Pseudomonadota</taxon>
        <taxon>Gammaproteobacteria</taxon>
        <taxon>Alteromonadales</taxon>
        <taxon>Echinimonadaceae</taxon>
        <taxon>Neiella</taxon>
    </lineage>
</organism>
<dbReference type="InterPro" id="IPR050498">
    <property type="entry name" value="Ycf3"/>
</dbReference>
<keyword evidence="5" id="KW-1185">Reference proteome</keyword>
<comment type="caution">
    <text evidence="4">The sequence shown here is derived from an EMBL/GenBank/DDBJ whole genome shotgun (WGS) entry which is preliminary data.</text>
</comment>
<evidence type="ECO:0000256" key="1">
    <source>
        <dbReference type="ARBA" id="ARBA00022737"/>
    </source>
</evidence>
<dbReference type="SMART" id="SM00028">
    <property type="entry name" value="TPR"/>
    <property type="match status" value="2"/>
</dbReference>
<dbReference type="PROSITE" id="PS50005">
    <property type="entry name" value="TPR"/>
    <property type="match status" value="1"/>
</dbReference>
<dbReference type="PANTHER" id="PTHR44858">
    <property type="entry name" value="TETRATRICOPEPTIDE REPEAT PROTEIN 6"/>
    <property type="match status" value="1"/>
</dbReference>
<accession>A0A8J6UEQ7</accession>
<keyword evidence="1" id="KW-0677">Repeat</keyword>
<evidence type="ECO:0000313" key="5">
    <source>
        <dbReference type="Proteomes" id="UP000638014"/>
    </source>
</evidence>
<dbReference type="InterPro" id="IPR019734">
    <property type="entry name" value="TPR_rpt"/>
</dbReference>
<dbReference type="InterPro" id="IPR027417">
    <property type="entry name" value="P-loop_NTPase"/>
</dbReference>
<dbReference type="SUPFAM" id="SSF48452">
    <property type="entry name" value="TPR-like"/>
    <property type="match status" value="1"/>
</dbReference>
<dbReference type="AlphaFoldDB" id="A0A8J6UEQ7"/>
<proteinExistence type="predicted"/>
<evidence type="ECO:0000313" key="4">
    <source>
        <dbReference type="EMBL" id="MBD1389789.1"/>
    </source>
</evidence>
<protein>
    <submittedName>
        <fullName evidence="4">Tetratricopeptide repeat protein</fullName>
    </submittedName>
</protein>
<dbReference type="InterPro" id="IPR007739">
    <property type="entry name" value="RgpF"/>
</dbReference>
<reference evidence="4" key="1">
    <citation type="submission" date="2020-09" db="EMBL/GenBank/DDBJ databases">
        <title>A novel bacterium of genus Neiella, isolated from South China Sea.</title>
        <authorList>
            <person name="Huang H."/>
            <person name="Mo K."/>
            <person name="Hu Y."/>
        </authorList>
    </citation>
    <scope>NUCLEOTIDE SEQUENCE</scope>
    <source>
        <strain evidence="4">HB171785</strain>
    </source>
</reference>
<evidence type="ECO:0000256" key="3">
    <source>
        <dbReference type="PROSITE-ProRule" id="PRU00339"/>
    </source>
</evidence>
<dbReference type="InterPro" id="IPR011990">
    <property type="entry name" value="TPR-like_helical_dom_sf"/>
</dbReference>
<dbReference type="EMBL" id="JACXAF010000012">
    <property type="protein sequence ID" value="MBD1389789.1"/>
    <property type="molecule type" value="Genomic_DNA"/>
</dbReference>
<dbReference type="Pfam" id="PF05045">
    <property type="entry name" value="RgpF"/>
    <property type="match status" value="1"/>
</dbReference>
<dbReference type="Gene3D" id="1.25.40.10">
    <property type="entry name" value="Tetratricopeptide repeat domain"/>
    <property type="match status" value="1"/>
</dbReference>
<evidence type="ECO:0000256" key="2">
    <source>
        <dbReference type="ARBA" id="ARBA00022803"/>
    </source>
</evidence>
<gene>
    <name evidence="4" type="ORF">IC617_10155</name>
</gene>
<dbReference type="SUPFAM" id="SSF52540">
    <property type="entry name" value="P-loop containing nucleoside triphosphate hydrolases"/>
    <property type="match status" value="1"/>
</dbReference>
<keyword evidence="2 3" id="KW-0802">TPR repeat</keyword>
<dbReference type="RefSeq" id="WP_191144888.1">
    <property type="nucleotide sequence ID" value="NZ_JACXAF010000012.1"/>
</dbReference>